<dbReference type="InterPro" id="IPR036638">
    <property type="entry name" value="HLH_DNA-bd_sf"/>
</dbReference>
<reference evidence="7 8" key="1">
    <citation type="journal article" date="2023" name="Hortic Res">
        <title>Pangenome of water caltrop reveals structural variations and asymmetric subgenome divergence after allopolyploidization.</title>
        <authorList>
            <person name="Zhang X."/>
            <person name="Chen Y."/>
            <person name="Wang L."/>
            <person name="Yuan Y."/>
            <person name="Fang M."/>
            <person name="Shi L."/>
            <person name="Lu R."/>
            <person name="Comes H.P."/>
            <person name="Ma Y."/>
            <person name="Chen Y."/>
            <person name="Huang G."/>
            <person name="Zhou Y."/>
            <person name="Zheng Z."/>
            <person name="Qiu Y."/>
        </authorList>
    </citation>
    <scope>NUCLEOTIDE SEQUENCE [LARGE SCALE GENOMIC DNA]</scope>
    <source>
        <tissue evidence="7">Roots</tissue>
    </source>
</reference>
<feature type="compositionally biased region" description="Polar residues" evidence="5">
    <location>
        <begin position="188"/>
        <end position="201"/>
    </location>
</feature>
<dbReference type="PROSITE" id="PS50888">
    <property type="entry name" value="BHLH"/>
    <property type="match status" value="1"/>
</dbReference>
<name>A0AAN7PMB9_9MYRT</name>
<evidence type="ECO:0000313" key="7">
    <source>
        <dbReference type="EMBL" id="KAK4750918.1"/>
    </source>
</evidence>
<feature type="region of interest" description="Disordered" evidence="5">
    <location>
        <begin position="386"/>
        <end position="455"/>
    </location>
</feature>
<dbReference type="AlphaFoldDB" id="A0AAN7PMB9"/>
<keyword evidence="2" id="KW-0805">Transcription regulation</keyword>
<evidence type="ECO:0000256" key="3">
    <source>
        <dbReference type="ARBA" id="ARBA00023163"/>
    </source>
</evidence>
<feature type="region of interest" description="Disordered" evidence="5">
    <location>
        <begin position="279"/>
        <end position="314"/>
    </location>
</feature>
<dbReference type="PANTHER" id="PTHR46807">
    <property type="entry name" value="TRANSCRIPTION FACTOR PIF3"/>
    <property type="match status" value="1"/>
</dbReference>
<evidence type="ECO:0000256" key="1">
    <source>
        <dbReference type="ARBA" id="ARBA00004123"/>
    </source>
</evidence>
<dbReference type="Gene3D" id="4.10.280.10">
    <property type="entry name" value="Helix-loop-helix DNA-binding domain"/>
    <property type="match status" value="1"/>
</dbReference>
<dbReference type="FunFam" id="4.10.280.10:FF:000004">
    <property type="entry name" value="Basic helix-loop-helix transcription factor"/>
    <property type="match status" value="1"/>
</dbReference>
<feature type="compositionally biased region" description="Low complexity" evidence="5">
    <location>
        <begin position="61"/>
        <end position="72"/>
    </location>
</feature>
<comment type="caution">
    <text evidence="7">The sequence shown here is derived from an EMBL/GenBank/DDBJ whole genome shotgun (WGS) entry which is preliminary data.</text>
</comment>
<dbReference type="PANTHER" id="PTHR46807:SF1">
    <property type="entry name" value="TRANSCRIPTION FACTOR PIF3"/>
    <property type="match status" value="1"/>
</dbReference>
<dbReference type="GO" id="GO:0003700">
    <property type="term" value="F:DNA-binding transcription factor activity"/>
    <property type="evidence" value="ECO:0007669"/>
    <property type="project" value="InterPro"/>
</dbReference>
<dbReference type="GO" id="GO:0005634">
    <property type="term" value="C:nucleus"/>
    <property type="evidence" value="ECO:0007669"/>
    <property type="project" value="UniProtKB-SubCell"/>
</dbReference>
<evidence type="ECO:0000256" key="2">
    <source>
        <dbReference type="ARBA" id="ARBA00023015"/>
    </source>
</evidence>
<proteinExistence type="predicted"/>
<dbReference type="GO" id="GO:0010017">
    <property type="term" value="P:red or far-red light signaling pathway"/>
    <property type="evidence" value="ECO:0007669"/>
    <property type="project" value="UniProtKB-ARBA"/>
</dbReference>
<comment type="subcellular location">
    <subcellularLocation>
        <location evidence="1">Nucleus</location>
    </subcellularLocation>
</comment>
<feature type="region of interest" description="Disordered" evidence="5">
    <location>
        <begin position="188"/>
        <end position="207"/>
    </location>
</feature>
<dbReference type="GO" id="GO:0046983">
    <property type="term" value="F:protein dimerization activity"/>
    <property type="evidence" value="ECO:0007669"/>
    <property type="project" value="InterPro"/>
</dbReference>
<feature type="region of interest" description="Disordered" evidence="5">
    <location>
        <begin position="48"/>
        <end position="86"/>
    </location>
</feature>
<dbReference type="InterPro" id="IPR044273">
    <property type="entry name" value="PIF3-like"/>
</dbReference>
<evidence type="ECO:0000259" key="6">
    <source>
        <dbReference type="PROSITE" id="PS50888"/>
    </source>
</evidence>
<feature type="compositionally biased region" description="Polar residues" evidence="5">
    <location>
        <begin position="48"/>
        <end position="60"/>
    </location>
</feature>
<accession>A0AAN7PMB9</accession>
<dbReference type="Pfam" id="PF00010">
    <property type="entry name" value="HLH"/>
    <property type="match status" value="1"/>
</dbReference>
<keyword evidence="4" id="KW-0539">Nucleus</keyword>
<sequence length="671" mass="72146">MPLFELLDENKGKSSAAKEKKLAAVSADQSLPTANKLVELIWQNGQVMMQGQSSRPQQNHSPSSSYSLPSNSPKREKDLSSAPYSSPSLKFRTLESGLNEFLMSPSLGEMDLSSDDDIVPWFDYQMDEAPETDFCSSFLPRLSGVVGNETSQKDFNTTKRGAYTNDVCGKSNVSSMYSSLAVVSESTRSGASHNPAGQAQFPSLRPRNVCENTGKSSSTHFVGKDLSRITNSVTAFSGQALKKQNPGHSINCNDLQNFSHFVRSVALCKSIIENNSVIADSGPSDMERAGSGQKDYSSDVKAVKSNSSPIGESKSHWHIVDKQETGSGTSFKAKPTEDLSFKGFKGIGHECVAKCDKQNNEDDQKLKCTEHQDAVEPLVGSSICSGNGIDSISDDPPSHLKRKASSSNHDFEAPIDDVEEDSVGLRKPSSARGSSSKRSRASEVHNLSERRRRDRINEKMRALQALIPNSNKVDKASMLDDAIDYLKTLQHQVQIMSMGAGLCMPPMMLAGHMAPFSPMNAGMAAGLGFRMGMINQIGGPTAYPMLRVPAMQGPHFPSPLMSGHQTLHGMQAPNFPIMGLPNQGIPMPHVPTLIPFPSGIPLIPPAGMNTNTGTGHMETTGTASASCQKEVAGNHGGTSPINHILDPIDECASTSTTAKRDETDASNENLV</sequence>
<keyword evidence="3" id="KW-0804">Transcription</keyword>
<gene>
    <name evidence="7" type="ORF">SAY87_004400</name>
</gene>
<evidence type="ECO:0000313" key="8">
    <source>
        <dbReference type="Proteomes" id="UP001345219"/>
    </source>
</evidence>
<feature type="domain" description="BHLH" evidence="6">
    <location>
        <begin position="440"/>
        <end position="489"/>
    </location>
</feature>
<dbReference type="SUPFAM" id="SSF47459">
    <property type="entry name" value="HLH, helix-loop-helix DNA-binding domain"/>
    <property type="match status" value="1"/>
</dbReference>
<dbReference type="Proteomes" id="UP001345219">
    <property type="component" value="Chromosome 4"/>
</dbReference>
<dbReference type="InterPro" id="IPR011598">
    <property type="entry name" value="bHLH_dom"/>
</dbReference>
<feature type="compositionally biased region" description="Low complexity" evidence="5">
    <location>
        <begin position="426"/>
        <end position="436"/>
    </location>
</feature>
<organism evidence="7 8">
    <name type="scientific">Trapa incisa</name>
    <dbReference type="NCBI Taxonomy" id="236973"/>
    <lineage>
        <taxon>Eukaryota</taxon>
        <taxon>Viridiplantae</taxon>
        <taxon>Streptophyta</taxon>
        <taxon>Embryophyta</taxon>
        <taxon>Tracheophyta</taxon>
        <taxon>Spermatophyta</taxon>
        <taxon>Magnoliopsida</taxon>
        <taxon>eudicotyledons</taxon>
        <taxon>Gunneridae</taxon>
        <taxon>Pentapetalae</taxon>
        <taxon>rosids</taxon>
        <taxon>malvids</taxon>
        <taxon>Myrtales</taxon>
        <taxon>Lythraceae</taxon>
        <taxon>Trapa</taxon>
    </lineage>
</organism>
<keyword evidence="8" id="KW-1185">Reference proteome</keyword>
<evidence type="ECO:0000256" key="4">
    <source>
        <dbReference type="ARBA" id="ARBA00023242"/>
    </source>
</evidence>
<dbReference type="EMBL" id="JAXIOK010000017">
    <property type="protein sequence ID" value="KAK4750918.1"/>
    <property type="molecule type" value="Genomic_DNA"/>
</dbReference>
<dbReference type="SMART" id="SM00353">
    <property type="entry name" value="HLH"/>
    <property type="match status" value="1"/>
</dbReference>
<dbReference type="InterPro" id="IPR047265">
    <property type="entry name" value="PIF1-like_bHLH"/>
</dbReference>
<feature type="compositionally biased region" description="Acidic residues" evidence="5">
    <location>
        <begin position="413"/>
        <end position="422"/>
    </location>
</feature>
<protein>
    <recommendedName>
        <fullName evidence="6">BHLH domain-containing protein</fullName>
    </recommendedName>
</protein>
<dbReference type="CDD" id="cd11445">
    <property type="entry name" value="bHLH_AtPIF_like"/>
    <property type="match status" value="1"/>
</dbReference>
<feature type="compositionally biased region" description="Basic and acidic residues" evidence="5">
    <location>
        <begin position="440"/>
        <end position="455"/>
    </location>
</feature>
<evidence type="ECO:0000256" key="5">
    <source>
        <dbReference type="SAM" id="MobiDB-lite"/>
    </source>
</evidence>